<dbReference type="VEuPathDB" id="TriTrypDB:TRSC58_02874"/>
<dbReference type="SUPFAM" id="SSF58038">
    <property type="entry name" value="SNARE fusion complex"/>
    <property type="match status" value="1"/>
</dbReference>
<dbReference type="PROSITE" id="PS50192">
    <property type="entry name" value="T_SNARE"/>
    <property type="match status" value="1"/>
</dbReference>
<keyword evidence="2" id="KW-0812">Transmembrane</keyword>
<accession>A0A061J1V5</accession>
<feature type="coiled-coil region" evidence="1">
    <location>
        <begin position="40"/>
        <end position="67"/>
    </location>
</feature>
<protein>
    <submittedName>
        <fullName evidence="4">Syntaxin</fullName>
    </submittedName>
</protein>
<evidence type="ECO:0000259" key="3">
    <source>
        <dbReference type="PROSITE" id="PS50192"/>
    </source>
</evidence>
<name>A0A061J1V5_TRYRA</name>
<dbReference type="CDD" id="cd15841">
    <property type="entry name" value="SNARE_Qc"/>
    <property type="match status" value="1"/>
</dbReference>
<keyword evidence="5" id="KW-1185">Reference proteome</keyword>
<feature type="transmembrane region" description="Helical" evidence="2">
    <location>
        <begin position="211"/>
        <end position="229"/>
    </location>
</feature>
<organism evidence="4 5">
    <name type="scientific">Trypanosoma rangeli SC58</name>
    <dbReference type="NCBI Taxonomy" id="429131"/>
    <lineage>
        <taxon>Eukaryota</taxon>
        <taxon>Discoba</taxon>
        <taxon>Euglenozoa</taxon>
        <taxon>Kinetoplastea</taxon>
        <taxon>Metakinetoplastina</taxon>
        <taxon>Trypanosomatida</taxon>
        <taxon>Trypanosomatidae</taxon>
        <taxon>Trypanosoma</taxon>
        <taxon>Herpetosoma</taxon>
    </lineage>
</organism>
<feature type="coiled-coil region" evidence="1">
    <location>
        <begin position="163"/>
        <end position="197"/>
    </location>
</feature>
<dbReference type="InterPro" id="IPR000727">
    <property type="entry name" value="T_SNARE_dom"/>
</dbReference>
<reference evidence="4 5" key="1">
    <citation type="submission" date="2013-07" db="EMBL/GenBank/DDBJ databases">
        <authorList>
            <person name="Stoco P.H."/>
            <person name="Wagner G."/>
            <person name="Gerber A."/>
            <person name="Zaha A."/>
            <person name="Thompson C."/>
            <person name="Bartholomeu D.C."/>
            <person name="Luckemeyer D.D."/>
            <person name="Bahia D."/>
            <person name="Loreto E."/>
            <person name="Prestes E.B."/>
            <person name="Lima F.M."/>
            <person name="Rodrigues-Luiz G."/>
            <person name="Vallejo G.A."/>
            <person name="Filho J.F."/>
            <person name="Monteiro K.M."/>
            <person name="Tyler K.M."/>
            <person name="de Almeida L.G."/>
            <person name="Ortiz M.F."/>
            <person name="Siervo M.A."/>
            <person name="de Moraes M.H."/>
            <person name="Cunha O.L."/>
            <person name="Mendonca-Neto R."/>
            <person name="Silva R."/>
            <person name="Teixeira S.M."/>
            <person name="Murta S.M."/>
            <person name="Sincero T.C."/>
            <person name="Mendes T.A."/>
            <person name="Urmenyi T.P."/>
            <person name="Silva V.G."/>
            <person name="da Rocha W.D."/>
            <person name="Andersson B."/>
            <person name="Romanha A.J."/>
            <person name="Steindel M."/>
            <person name="de Vasconcelos A.T."/>
            <person name="Grisard E.C."/>
        </authorList>
    </citation>
    <scope>NUCLEOTIDE SEQUENCE [LARGE SCALE GENOMIC DNA]</scope>
    <source>
        <strain evidence="4 5">SC58</strain>
    </source>
</reference>
<dbReference type="EMBL" id="AUPL01002874">
    <property type="protein sequence ID" value="ESL09403.1"/>
    <property type="molecule type" value="Genomic_DNA"/>
</dbReference>
<gene>
    <name evidence="4" type="ORF">TRSC58_02874</name>
</gene>
<evidence type="ECO:0000313" key="5">
    <source>
        <dbReference type="Proteomes" id="UP000031737"/>
    </source>
</evidence>
<evidence type="ECO:0000256" key="2">
    <source>
        <dbReference type="SAM" id="Phobius"/>
    </source>
</evidence>
<dbReference type="Gene3D" id="1.20.58.90">
    <property type="match status" value="1"/>
</dbReference>
<comment type="caution">
    <text evidence="4">The sequence shown here is derived from an EMBL/GenBank/DDBJ whole genome shotgun (WGS) entry which is preliminary data.</text>
</comment>
<feature type="domain" description="T-SNARE coiled-coil homology" evidence="3">
    <location>
        <begin position="139"/>
        <end position="201"/>
    </location>
</feature>
<evidence type="ECO:0000313" key="4">
    <source>
        <dbReference type="EMBL" id="ESL09403.1"/>
    </source>
</evidence>
<keyword evidence="2" id="KW-0472">Membrane</keyword>
<dbReference type="Gene3D" id="1.20.5.110">
    <property type="match status" value="1"/>
</dbReference>
<dbReference type="OrthoDB" id="546861at2759"/>
<evidence type="ECO:0000256" key="1">
    <source>
        <dbReference type="SAM" id="Coils"/>
    </source>
</evidence>
<keyword evidence="2" id="KW-1133">Transmembrane helix</keyword>
<dbReference type="Proteomes" id="UP000031737">
    <property type="component" value="Unassembled WGS sequence"/>
</dbReference>
<sequence>MPLSKDPFDESVDDVRELVARAKSLQELVRSKGIVDRGVLEEVRRVLDAADEELELLNNVLQVIEQQNGRVGEQVFSVNEVLRRQGVVRELAAELKGVRSFRDSVEARVVETEKTFSSASFTDDHVNDAFILRQEQAQRQVHMEQDRILDRLSVGLRELRETGVNVNDELQQQEILLKEAQQNVEGVQARLRVVNAKVDKLLASMSNRKKICTIVILIVALVILASVLFG</sequence>
<keyword evidence="1" id="KW-0175">Coiled coil</keyword>
<proteinExistence type="predicted"/>
<dbReference type="AlphaFoldDB" id="A0A061J1V5"/>
<dbReference type="FunFam" id="1.20.5.110:FF:000173">
    <property type="entry name" value="Putative syntaxin"/>
    <property type="match status" value="1"/>
</dbReference>